<evidence type="ECO:0000313" key="1">
    <source>
        <dbReference type="EMBL" id="KIJ22993.1"/>
    </source>
</evidence>
<accession>A0A0C9T2I8</accession>
<gene>
    <name evidence="1" type="ORF">M422DRAFT_39854</name>
</gene>
<proteinExistence type="predicted"/>
<dbReference type="EMBL" id="KN837846">
    <property type="protein sequence ID" value="KIJ22993.1"/>
    <property type="molecule type" value="Genomic_DNA"/>
</dbReference>
<organism evidence="1 2">
    <name type="scientific">Sphaerobolus stellatus (strain SS14)</name>
    <dbReference type="NCBI Taxonomy" id="990650"/>
    <lineage>
        <taxon>Eukaryota</taxon>
        <taxon>Fungi</taxon>
        <taxon>Dikarya</taxon>
        <taxon>Basidiomycota</taxon>
        <taxon>Agaricomycotina</taxon>
        <taxon>Agaricomycetes</taxon>
        <taxon>Phallomycetidae</taxon>
        <taxon>Geastrales</taxon>
        <taxon>Sphaerobolaceae</taxon>
        <taxon>Sphaerobolus</taxon>
    </lineage>
</organism>
<dbReference type="Proteomes" id="UP000054279">
    <property type="component" value="Unassembled WGS sequence"/>
</dbReference>
<protein>
    <submittedName>
        <fullName evidence="1">Uncharacterized protein</fullName>
    </submittedName>
</protein>
<reference evidence="1 2" key="1">
    <citation type="submission" date="2014-06" db="EMBL/GenBank/DDBJ databases">
        <title>Evolutionary Origins and Diversification of the Mycorrhizal Mutualists.</title>
        <authorList>
            <consortium name="DOE Joint Genome Institute"/>
            <consortium name="Mycorrhizal Genomics Consortium"/>
            <person name="Kohler A."/>
            <person name="Kuo A."/>
            <person name="Nagy L.G."/>
            <person name="Floudas D."/>
            <person name="Copeland A."/>
            <person name="Barry K.W."/>
            <person name="Cichocki N."/>
            <person name="Veneault-Fourrey C."/>
            <person name="LaButti K."/>
            <person name="Lindquist E.A."/>
            <person name="Lipzen A."/>
            <person name="Lundell T."/>
            <person name="Morin E."/>
            <person name="Murat C."/>
            <person name="Riley R."/>
            <person name="Ohm R."/>
            <person name="Sun H."/>
            <person name="Tunlid A."/>
            <person name="Henrissat B."/>
            <person name="Grigoriev I.V."/>
            <person name="Hibbett D.S."/>
            <person name="Martin F."/>
        </authorList>
    </citation>
    <scope>NUCLEOTIDE SEQUENCE [LARGE SCALE GENOMIC DNA]</scope>
    <source>
        <strain evidence="1 2">SS14</strain>
    </source>
</reference>
<name>A0A0C9T2I8_SPHS4</name>
<dbReference type="AlphaFoldDB" id="A0A0C9T2I8"/>
<dbReference type="HOGENOM" id="CLU_2401091_0_0_1"/>
<keyword evidence="2" id="KW-1185">Reference proteome</keyword>
<evidence type="ECO:0000313" key="2">
    <source>
        <dbReference type="Proteomes" id="UP000054279"/>
    </source>
</evidence>
<sequence>MSVQLEYHLPVSIKAKFRPHVLFDSYIDKPYLPMIDRLRQEVNSAPGSKSDQELQKAADFIEKCVHLNVIGRASTVWLYYHDWIIEDIDTQDS</sequence>